<dbReference type="EMBL" id="BLIO01000001">
    <property type="protein sequence ID" value="GFE13199.1"/>
    <property type="molecule type" value="Genomic_DNA"/>
</dbReference>
<evidence type="ECO:0000256" key="1">
    <source>
        <dbReference type="ARBA" id="ARBA00022723"/>
    </source>
</evidence>
<proteinExistence type="predicted"/>
<comment type="caution">
    <text evidence="4">The sequence shown here is derived from an EMBL/GenBank/DDBJ whole genome shotgun (WGS) entry which is preliminary data.</text>
</comment>
<feature type="domain" description="Class II aldolase/adducin N-terminal" evidence="3">
    <location>
        <begin position="8"/>
        <end position="182"/>
    </location>
</feature>
<dbReference type="InterPro" id="IPR050197">
    <property type="entry name" value="Aldolase_class_II_sugar_metab"/>
</dbReference>
<dbReference type="InterPro" id="IPR001303">
    <property type="entry name" value="Aldolase_II/adducin_N"/>
</dbReference>
<dbReference type="GO" id="GO:0016832">
    <property type="term" value="F:aldehyde-lyase activity"/>
    <property type="evidence" value="ECO:0007669"/>
    <property type="project" value="TreeGrafter"/>
</dbReference>
<evidence type="ECO:0000313" key="4">
    <source>
        <dbReference type="EMBL" id="GFE13199.1"/>
    </source>
</evidence>
<dbReference type="PANTHER" id="PTHR22789:SF0">
    <property type="entry name" value="3-OXO-TETRONATE 4-PHOSPHATE DECARBOXYLASE-RELATED"/>
    <property type="match status" value="1"/>
</dbReference>
<sequence>MFSRIILDELAQAGQALAAAGLVTAFGHVSARTEGGSLLITPPRPPGSMTASDTDFTEIAPGTSALPDGVPREAWIHLALAASRPDIGAVCRAQPRAATAAVASGLPLRPLHGQGALLGPQVPVFEDPRLVRDPLRAAALAETMGDGVALVMRGNGAVTVGETVGEAVARMWILEESARLALSATAAGTPVPLAEADQQAWRATGSELLNRIWQYLISAIPPTASMKGPSREQRREQRRE</sequence>
<dbReference type="Pfam" id="PF00596">
    <property type="entry name" value="Aldolase_II"/>
    <property type="match status" value="1"/>
</dbReference>
<dbReference type="GO" id="GO:0046872">
    <property type="term" value="F:metal ion binding"/>
    <property type="evidence" value="ECO:0007669"/>
    <property type="project" value="UniProtKB-KW"/>
</dbReference>
<dbReference type="GO" id="GO:0005829">
    <property type="term" value="C:cytosol"/>
    <property type="evidence" value="ECO:0007669"/>
    <property type="project" value="TreeGrafter"/>
</dbReference>
<protein>
    <recommendedName>
        <fullName evidence="3">Class II aldolase/adducin N-terminal domain-containing protein</fullName>
    </recommendedName>
</protein>
<dbReference type="Gene3D" id="3.40.225.10">
    <property type="entry name" value="Class II aldolase/adducin N-terminal domain"/>
    <property type="match status" value="1"/>
</dbReference>
<dbReference type="InterPro" id="IPR036409">
    <property type="entry name" value="Aldolase_II/adducin_N_sf"/>
</dbReference>
<dbReference type="AlphaFoldDB" id="A0A640SP69"/>
<dbReference type="SMART" id="SM01007">
    <property type="entry name" value="Aldolase_II"/>
    <property type="match status" value="1"/>
</dbReference>
<keyword evidence="5" id="KW-1185">Reference proteome</keyword>
<dbReference type="PANTHER" id="PTHR22789">
    <property type="entry name" value="FUCULOSE PHOSPHATE ALDOLASE"/>
    <property type="match status" value="1"/>
</dbReference>
<keyword evidence="1" id="KW-0479">Metal-binding</keyword>
<keyword evidence="2" id="KW-0456">Lyase</keyword>
<accession>A0A640SP69</accession>
<dbReference type="SUPFAM" id="SSF53639">
    <property type="entry name" value="AraD/HMP-PK domain-like"/>
    <property type="match status" value="1"/>
</dbReference>
<evidence type="ECO:0000259" key="3">
    <source>
        <dbReference type="SMART" id="SM01007"/>
    </source>
</evidence>
<organism evidence="4 5">
    <name type="scientific">Streptomyces glebosus</name>
    <dbReference type="NCBI Taxonomy" id="249580"/>
    <lineage>
        <taxon>Bacteria</taxon>
        <taxon>Bacillati</taxon>
        <taxon>Actinomycetota</taxon>
        <taxon>Actinomycetes</taxon>
        <taxon>Kitasatosporales</taxon>
        <taxon>Streptomycetaceae</taxon>
        <taxon>Streptomyces</taxon>
    </lineage>
</organism>
<gene>
    <name evidence="4" type="ORF">Sgleb_12460</name>
</gene>
<dbReference type="GO" id="GO:0019323">
    <property type="term" value="P:pentose catabolic process"/>
    <property type="evidence" value="ECO:0007669"/>
    <property type="project" value="TreeGrafter"/>
</dbReference>
<evidence type="ECO:0000313" key="5">
    <source>
        <dbReference type="Proteomes" id="UP000430079"/>
    </source>
</evidence>
<evidence type="ECO:0000256" key="2">
    <source>
        <dbReference type="ARBA" id="ARBA00023239"/>
    </source>
</evidence>
<name>A0A640SP69_9ACTN</name>
<dbReference type="RefSeq" id="WP_190145192.1">
    <property type="nucleotide sequence ID" value="NZ_BLIO01000001.1"/>
</dbReference>
<dbReference type="Proteomes" id="UP000430079">
    <property type="component" value="Unassembled WGS sequence"/>
</dbReference>
<reference evidence="4 5" key="1">
    <citation type="submission" date="2019-12" db="EMBL/GenBank/DDBJ databases">
        <title>Whole genome shotgun sequence of Streptomyces hygroscopicus subsp. glebosus NBRC 13786.</title>
        <authorList>
            <person name="Ichikawa N."/>
            <person name="Kimura A."/>
            <person name="Kitahashi Y."/>
            <person name="Komaki H."/>
            <person name="Tamura T."/>
        </authorList>
    </citation>
    <scope>NUCLEOTIDE SEQUENCE [LARGE SCALE GENOMIC DNA]</scope>
    <source>
        <strain evidence="4 5">NBRC 13786</strain>
    </source>
</reference>